<name>A0A170Z9T7_9BACT</name>
<dbReference type="Pfam" id="PF00156">
    <property type="entry name" value="Pribosyltran"/>
    <property type="match status" value="1"/>
</dbReference>
<organism evidence="2 3">
    <name type="scientific">Paludibacter jiangxiensis</name>
    <dbReference type="NCBI Taxonomy" id="681398"/>
    <lineage>
        <taxon>Bacteria</taxon>
        <taxon>Pseudomonadati</taxon>
        <taxon>Bacteroidota</taxon>
        <taxon>Bacteroidia</taxon>
        <taxon>Bacteroidales</taxon>
        <taxon>Paludibacteraceae</taxon>
        <taxon>Paludibacter</taxon>
    </lineage>
</organism>
<sequence>MEKDFNEIQERVRTIEFKEQFDLVIAIANGGTIPAELIRQKLGLELFLLKINLRDSNHVPVHPNPVLLQPIDFDVKSKRVLLVEDRIKTGKTVEFTKRLLLENGAAMVKTLAVNGNADYFLYNESCFRFPWIL</sequence>
<feature type="domain" description="Phosphoribosyltransferase" evidence="1">
    <location>
        <begin position="9"/>
        <end position="113"/>
    </location>
</feature>
<keyword evidence="3" id="KW-1185">Reference proteome</keyword>
<accession>A0A170Z9T7</accession>
<gene>
    <name evidence="2" type="ORF">PJIAN_28</name>
</gene>
<evidence type="ECO:0000259" key="1">
    <source>
        <dbReference type="Pfam" id="PF00156"/>
    </source>
</evidence>
<dbReference type="Proteomes" id="UP000076586">
    <property type="component" value="Unassembled WGS sequence"/>
</dbReference>
<protein>
    <recommendedName>
        <fullName evidence="1">Phosphoribosyltransferase domain-containing protein</fullName>
    </recommendedName>
</protein>
<dbReference type="CDD" id="cd06223">
    <property type="entry name" value="PRTases_typeI"/>
    <property type="match status" value="1"/>
</dbReference>
<dbReference type="SUPFAM" id="SSF53271">
    <property type="entry name" value="PRTase-like"/>
    <property type="match status" value="1"/>
</dbReference>
<dbReference type="EMBL" id="BDCR01000002">
    <property type="protein sequence ID" value="GAT62449.1"/>
    <property type="molecule type" value="Genomic_DNA"/>
</dbReference>
<dbReference type="STRING" id="681398.PJIAN_28"/>
<comment type="caution">
    <text evidence="2">The sequence shown here is derived from an EMBL/GenBank/DDBJ whole genome shotgun (WGS) entry which is preliminary data.</text>
</comment>
<dbReference type="AlphaFoldDB" id="A0A170Z9T7"/>
<dbReference type="Gene3D" id="3.40.50.2020">
    <property type="match status" value="1"/>
</dbReference>
<proteinExistence type="predicted"/>
<dbReference type="InterPro" id="IPR029057">
    <property type="entry name" value="PRTase-like"/>
</dbReference>
<evidence type="ECO:0000313" key="2">
    <source>
        <dbReference type="EMBL" id="GAT62449.1"/>
    </source>
</evidence>
<reference evidence="3" key="2">
    <citation type="journal article" date="2017" name="Genome Announc.">
        <title>Draft genome sequence of Paludibacter jiangxiensis NM7(T), a propionate-producing fermentative bacterium.</title>
        <authorList>
            <person name="Qiu Y.-L."/>
            <person name="Tourlousse D.M."/>
            <person name="Matsuura N."/>
            <person name="Ohashi A."/>
            <person name="Sekiguchi Y."/>
        </authorList>
    </citation>
    <scope>NUCLEOTIDE SEQUENCE [LARGE SCALE GENOMIC DNA]</scope>
    <source>
        <strain evidence="3">NM7</strain>
    </source>
</reference>
<evidence type="ECO:0000313" key="3">
    <source>
        <dbReference type="Proteomes" id="UP000076586"/>
    </source>
</evidence>
<reference evidence="3" key="1">
    <citation type="submission" date="2016-04" db="EMBL/GenBank/DDBJ databases">
        <title>Draft genome sequence of Paludibacter jiangxiensis strain NM7.</title>
        <authorList>
            <person name="Qiu Y."/>
            <person name="Matsuura N."/>
            <person name="Ohashi A."/>
            <person name="Tourlousse M.D."/>
            <person name="Sekiguchi Y."/>
        </authorList>
    </citation>
    <scope>NUCLEOTIDE SEQUENCE [LARGE SCALE GENOMIC DNA]</scope>
    <source>
        <strain evidence="3">NM7</strain>
    </source>
</reference>
<dbReference type="InterPro" id="IPR000836">
    <property type="entry name" value="PRTase_dom"/>
</dbReference>
<dbReference type="RefSeq" id="WP_068702782.1">
    <property type="nucleotide sequence ID" value="NZ_BDCR01000002.1"/>
</dbReference>
<dbReference type="OrthoDB" id="997861at2"/>